<comment type="similarity">
    <text evidence="1">Belongs to the short-chain dehydrogenases/reductases (SDR) family.</text>
</comment>
<name>A0ABY7YNI2_9HYPH</name>
<dbReference type="Proteomes" id="UP001220530">
    <property type="component" value="Chromosome"/>
</dbReference>
<dbReference type="PANTHER" id="PTHR43639:SF1">
    <property type="entry name" value="SHORT-CHAIN DEHYDROGENASE_REDUCTASE FAMILY PROTEIN"/>
    <property type="match status" value="1"/>
</dbReference>
<proteinExistence type="inferred from homology"/>
<dbReference type="PRINTS" id="PR00081">
    <property type="entry name" value="GDHRDH"/>
</dbReference>
<keyword evidence="2" id="KW-0560">Oxidoreductase</keyword>
<reference evidence="3 4" key="1">
    <citation type="submission" date="2023-02" db="EMBL/GenBank/DDBJ databases">
        <title>Devosia algicola sp. nov., isolated from the phycosphere of marine algae.</title>
        <authorList>
            <person name="Kim J.M."/>
            <person name="Lee J.K."/>
            <person name="Choi B.J."/>
            <person name="Bayburt H."/>
            <person name="Jeon C.O."/>
        </authorList>
    </citation>
    <scope>NUCLEOTIDE SEQUENCE [LARGE SCALE GENOMIC DNA]</scope>
    <source>
        <strain evidence="3 4">G20-9</strain>
    </source>
</reference>
<dbReference type="InterPro" id="IPR002347">
    <property type="entry name" value="SDR_fam"/>
</dbReference>
<evidence type="ECO:0000256" key="1">
    <source>
        <dbReference type="ARBA" id="ARBA00006484"/>
    </source>
</evidence>
<dbReference type="PRINTS" id="PR00080">
    <property type="entry name" value="SDRFAMILY"/>
</dbReference>
<dbReference type="PANTHER" id="PTHR43639">
    <property type="entry name" value="OXIDOREDUCTASE, SHORT-CHAIN DEHYDROGENASE/REDUCTASE FAMILY (AFU_ORTHOLOGUE AFUA_5G02870)"/>
    <property type="match status" value="1"/>
</dbReference>
<dbReference type="NCBIfam" id="NF005559">
    <property type="entry name" value="PRK07231.1"/>
    <property type="match status" value="1"/>
</dbReference>
<dbReference type="EMBL" id="CP118246">
    <property type="protein sequence ID" value="WDR02879.1"/>
    <property type="molecule type" value="Genomic_DNA"/>
</dbReference>
<evidence type="ECO:0000313" key="4">
    <source>
        <dbReference type="Proteomes" id="UP001220530"/>
    </source>
</evidence>
<dbReference type="SUPFAM" id="SSF51735">
    <property type="entry name" value="NAD(P)-binding Rossmann-fold domains"/>
    <property type="match status" value="1"/>
</dbReference>
<protein>
    <submittedName>
        <fullName evidence="3">SDR family oxidoreductase</fullName>
    </submittedName>
</protein>
<organism evidence="3 4">
    <name type="scientific">Devosia algicola</name>
    <dbReference type="NCBI Taxonomy" id="3026418"/>
    <lineage>
        <taxon>Bacteria</taxon>
        <taxon>Pseudomonadati</taxon>
        <taxon>Pseudomonadota</taxon>
        <taxon>Alphaproteobacteria</taxon>
        <taxon>Hyphomicrobiales</taxon>
        <taxon>Devosiaceae</taxon>
        <taxon>Devosia</taxon>
    </lineage>
</organism>
<evidence type="ECO:0000256" key="2">
    <source>
        <dbReference type="ARBA" id="ARBA00023002"/>
    </source>
</evidence>
<dbReference type="InterPro" id="IPR036291">
    <property type="entry name" value="NAD(P)-bd_dom_sf"/>
</dbReference>
<dbReference type="RefSeq" id="WP_282219281.1">
    <property type="nucleotide sequence ID" value="NZ_CP118246.1"/>
</dbReference>
<evidence type="ECO:0000313" key="3">
    <source>
        <dbReference type="EMBL" id="WDR02879.1"/>
    </source>
</evidence>
<dbReference type="Gene3D" id="3.40.50.720">
    <property type="entry name" value="NAD(P)-binding Rossmann-like Domain"/>
    <property type="match status" value="1"/>
</dbReference>
<dbReference type="Pfam" id="PF13561">
    <property type="entry name" value="adh_short_C2"/>
    <property type="match status" value="1"/>
</dbReference>
<keyword evidence="4" id="KW-1185">Reference proteome</keyword>
<dbReference type="CDD" id="cd05233">
    <property type="entry name" value="SDR_c"/>
    <property type="match status" value="1"/>
</dbReference>
<sequence>MLKNKIAIVTGGASGNGRAIAETFVRQGARVIVADLDPVGREGGPTVVDTINAEFANHARFVKCDVSKVDQLATLVEAAEDWGGLDIMVNNAGILLKQPILEATEDVFQKMLDVNVKSVYFGSQAAARVMVKRKAGVIINMCSIAGMRGTGGFSHYNLTKGAVRLLTYSLADELGPMGIRVNNVNPGIMRTQMNIEDDPVIGTATGEGYLDMIPARRWGEPGEVADACVYLASDMAKYVMGTSLVVDGGYLRI</sequence>
<gene>
    <name evidence="3" type="ORF">PSQ19_01225</name>
</gene>
<accession>A0ABY7YNI2</accession>